<evidence type="ECO:0000313" key="1">
    <source>
        <dbReference type="EMBL" id="MCE2056123.1"/>
    </source>
</evidence>
<reference evidence="1 2" key="1">
    <citation type="journal article" date="2021" name="BMC Genomics">
        <title>Datura genome reveals duplications of psychoactive alkaloid biosynthetic genes and high mutation rate following tissue culture.</title>
        <authorList>
            <person name="Rajewski A."/>
            <person name="Carter-House D."/>
            <person name="Stajich J."/>
            <person name="Litt A."/>
        </authorList>
    </citation>
    <scope>NUCLEOTIDE SEQUENCE [LARGE SCALE GENOMIC DNA]</scope>
    <source>
        <strain evidence="1">AR-01</strain>
    </source>
</reference>
<sequence length="97" mass="11009">MEASVGYFPSKDKPILNCLGISDKYLPQSVAEEFQKGNPRSVELKLIEGAGHMPQEDWPEKVIKLLLECFRGLMHDLPTVELFLMLLHLVVFHNNAC</sequence>
<dbReference type="PANTHER" id="PTHR43194:SF2">
    <property type="entry name" value="PEROXISOMAL MEMBRANE PROTEIN LPX1"/>
    <property type="match status" value="1"/>
</dbReference>
<dbReference type="Gene3D" id="3.40.50.1820">
    <property type="entry name" value="alpha/beta hydrolase"/>
    <property type="match status" value="1"/>
</dbReference>
<dbReference type="InterPro" id="IPR029058">
    <property type="entry name" value="AB_hydrolase_fold"/>
</dbReference>
<dbReference type="EMBL" id="JACEIK010006684">
    <property type="protein sequence ID" value="MCE2056123.1"/>
    <property type="molecule type" value="Genomic_DNA"/>
</dbReference>
<organism evidence="1 2">
    <name type="scientific">Datura stramonium</name>
    <name type="common">Jimsonweed</name>
    <name type="synonym">Common thornapple</name>
    <dbReference type="NCBI Taxonomy" id="4076"/>
    <lineage>
        <taxon>Eukaryota</taxon>
        <taxon>Viridiplantae</taxon>
        <taxon>Streptophyta</taxon>
        <taxon>Embryophyta</taxon>
        <taxon>Tracheophyta</taxon>
        <taxon>Spermatophyta</taxon>
        <taxon>Magnoliopsida</taxon>
        <taxon>eudicotyledons</taxon>
        <taxon>Gunneridae</taxon>
        <taxon>Pentapetalae</taxon>
        <taxon>asterids</taxon>
        <taxon>lamiids</taxon>
        <taxon>Solanales</taxon>
        <taxon>Solanaceae</taxon>
        <taxon>Solanoideae</taxon>
        <taxon>Datureae</taxon>
        <taxon>Datura</taxon>
    </lineage>
</organism>
<accession>A0ABS8W3I2</accession>
<gene>
    <name evidence="1" type="ORF">HAX54_044091</name>
</gene>
<dbReference type="PANTHER" id="PTHR43194">
    <property type="entry name" value="HYDROLASE ALPHA/BETA FOLD FAMILY"/>
    <property type="match status" value="1"/>
</dbReference>
<name>A0ABS8W3I2_DATST</name>
<comment type="caution">
    <text evidence="1">The sequence shown here is derived from an EMBL/GenBank/DDBJ whole genome shotgun (WGS) entry which is preliminary data.</text>
</comment>
<protein>
    <submittedName>
        <fullName evidence="1">Uncharacterized protein</fullName>
    </submittedName>
</protein>
<proteinExistence type="predicted"/>
<keyword evidence="2" id="KW-1185">Reference proteome</keyword>
<dbReference type="SUPFAM" id="SSF53474">
    <property type="entry name" value="alpha/beta-Hydrolases"/>
    <property type="match status" value="1"/>
</dbReference>
<dbReference type="InterPro" id="IPR050228">
    <property type="entry name" value="Carboxylesterase_BioH"/>
</dbReference>
<dbReference type="Proteomes" id="UP000823775">
    <property type="component" value="Unassembled WGS sequence"/>
</dbReference>
<evidence type="ECO:0000313" key="2">
    <source>
        <dbReference type="Proteomes" id="UP000823775"/>
    </source>
</evidence>